<sequence length="587" mass="64577">MFFSAPMAMGPSTFRWLFTSSLAVRVLCVVTSVLASQAALAAEPQVPGQELLRQQQRERAQREQLEPSPDVRLKSLSDTADHLHLPRSETPCFTIRNVVLSGDQAEHFQWALRSANPVEDPLLGRCVGAGGINLTMKRIQNAIIARGFITTRVLAAAQDLKQGTLSLVLVPGRIRQIRFAEGTSSRANSWNAMPASPGDILNLRDIEQALENFKRVPTAEADVQITPAQGADAQPGESDVVIVWKQALPVRVSLSVDDSGSKQTGKYQGSVALSLDNLASLNDLFYVSFNHDLGGGQSGDRGSKGHTLHYSVPYDYWQLSLTSSEYDYHQTVAGVNQSYLYQGRSRNDEIQLSRVVYRDAVRKTSVSLGGWSRTSSNYIDDTEIEVQRRRMAGWQLAINHREFIAANTLDLGLAYRRGTGARNALRAPEEDSDEGTSRLQVISANAQLQVPFTLASQRLRYIAAWRGQWNRTPLVPQDRFLIGGRYTVRGFDGEQVLSAERGWTLSNEVGLNLGGSGQELYLGMDYGEVGGHSAQYLPGRRLAGAVVGVRGGYKQFSYDIYAGTPLEKPRGFQTANITSGFSANWSF</sequence>
<evidence type="ECO:0000256" key="3">
    <source>
        <dbReference type="ARBA" id="ARBA00022452"/>
    </source>
</evidence>
<dbReference type="InterPro" id="IPR051544">
    <property type="entry name" value="TPS_OM_transporter"/>
</dbReference>
<keyword evidence="3" id="KW-1134">Transmembrane beta strand</keyword>
<keyword evidence="8" id="KW-0732">Signal</keyword>
<dbReference type="Pfam" id="PF03865">
    <property type="entry name" value="ShlB"/>
    <property type="match status" value="1"/>
</dbReference>
<evidence type="ECO:0000256" key="1">
    <source>
        <dbReference type="ARBA" id="ARBA00004442"/>
    </source>
</evidence>
<organism evidence="12 13">
    <name type="scientific">Pseudomonas asplenii</name>
    <dbReference type="NCBI Taxonomy" id="53407"/>
    <lineage>
        <taxon>Bacteria</taxon>
        <taxon>Pseudomonadati</taxon>
        <taxon>Pseudomonadota</taxon>
        <taxon>Gammaproteobacteria</taxon>
        <taxon>Pseudomonadales</taxon>
        <taxon>Pseudomonadaceae</taxon>
        <taxon>Pseudomonas</taxon>
    </lineage>
</organism>
<evidence type="ECO:0000259" key="9">
    <source>
        <dbReference type="Pfam" id="PF03865"/>
    </source>
</evidence>
<dbReference type="GO" id="GO:0046819">
    <property type="term" value="P:protein secretion by the type V secretion system"/>
    <property type="evidence" value="ECO:0007669"/>
    <property type="project" value="TreeGrafter"/>
</dbReference>
<dbReference type="InterPro" id="IPR035251">
    <property type="entry name" value="ShlB_POTRA"/>
</dbReference>
<dbReference type="GO" id="GO:0006811">
    <property type="term" value="P:monoatomic ion transport"/>
    <property type="evidence" value="ECO:0007669"/>
    <property type="project" value="UniProtKB-KW"/>
</dbReference>
<evidence type="ECO:0000313" key="13">
    <source>
        <dbReference type="Proteomes" id="UP000182272"/>
    </source>
</evidence>
<feature type="signal peptide" evidence="8">
    <location>
        <begin position="1"/>
        <end position="41"/>
    </location>
</feature>
<keyword evidence="5" id="KW-0406">Ion transport</keyword>
<protein>
    <submittedName>
        <fullName evidence="12">Hemolysin activation/secretion protein</fullName>
    </submittedName>
</protein>
<feature type="domain" description="Haemolysin activator HlyB C-terminal" evidence="9">
    <location>
        <begin position="236"/>
        <end position="551"/>
    </location>
</feature>
<dbReference type="GO" id="GO:0098046">
    <property type="term" value="C:type V protein secretion system complex"/>
    <property type="evidence" value="ECO:0007669"/>
    <property type="project" value="TreeGrafter"/>
</dbReference>
<evidence type="ECO:0000256" key="2">
    <source>
        <dbReference type="ARBA" id="ARBA00009055"/>
    </source>
</evidence>
<evidence type="ECO:0000313" key="12">
    <source>
        <dbReference type="EMBL" id="SEH91529.1"/>
    </source>
</evidence>
<proteinExistence type="inferred from homology"/>
<evidence type="ECO:0000256" key="7">
    <source>
        <dbReference type="ARBA" id="ARBA00023237"/>
    </source>
</evidence>
<dbReference type="PANTHER" id="PTHR34597">
    <property type="entry name" value="SLR1661 PROTEIN"/>
    <property type="match status" value="1"/>
</dbReference>
<keyword evidence="5" id="KW-0813">Transport</keyword>
<keyword evidence="6" id="KW-0472">Membrane</keyword>
<dbReference type="InterPro" id="IPR013686">
    <property type="entry name" value="Polypept-transport_assoc_ShlB"/>
</dbReference>
<gene>
    <name evidence="12" type="ORF">SAMN05216581_0509</name>
</gene>
<evidence type="ECO:0000256" key="8">
    <source>
        <dbReference type="SAM" id="SignalP"/>
    </source>
</evidence>
<evidence type="ECO:0000256" key="4">
    <source>
        <dbReference type="ARBA" id="ARBA00022692"/>
    </source>
</evidence>
<feature type="domain" description="Polypeptide-transport-associated ShlB-type" evidence="10">
    <location>
        <begin position="93"/>
        <end position="172"/>
    </location>
</feature>
<dbReference type="Pfam" id="PF17287">
    <property type="entry name" value="POTRA_3"/>
    <property type="match status" value="1"/>
</dbReference>
<dbReference type="InterPro" id="IPR005565">
    <property type="entry name" value="Hemolysn_activator_HlyB_C"/>
</dbReference>
<dbReference type="AlphaFoldDB" id="A0A1H6LS13"/>
<keyword evidence="7" id="KW-0998">Cell outer membrane</keyword>
<feature type="domain" description="ShlB POTRA" evidence="11">
    <location>
        <begin position="173"/>
        <end position="227"/>
    </location>
</feature>
<keyword evidence="4" id="KW-0812">Transmembrane</keyword>
<evidence type="ECO:0000259" key="10">
    <source>
        <dbReference type="Pfam" id="PF08479"/>
    </source>
</evidence>
<dbReference type="FunFam" id="2.40.160.50:FF:000009">
    <property type="entry name" value="Putative hemolysin activator protein"/>
    <property type="match status" value="1"/>
</dbReference>
<dbReference type="InterPro" id="IPR027282">
    <property type="entry name" value="TPS"/>
</dbReference>
<comment type="subcellular location">
    <subcellularLocation>
        <location evidence="1">Cell outer membrane</location>
    </subcellularLocation>
</comment>
<dbReference type="PIRSF" id="PIRSF029745">
    <property type="entry name" value="FhaC"/>
    <property type="match status" value="1"/>
</dbReference>
<name>A0A1H6LS13_9PSED</name>
<evidence type="ECO:0000256" key="5">
    <source>
        <dbReference type="ARBA" id="ARBA00023065"/>
    </source>
</evidence>
<dbReference type="GO" id="GO:0009279">
    <property type="term" value="C:cell outer membrane"/>
    <property type="evidence" value="ECO:0007669"/>
    <property type="project" value="UniProtKB-SubCell"/>
</dbReference>
<evidence type="ECO:0000259" key="11">
    <source>
        <dbReference type="Pfam" id="PF17287"/>
    </source>
</evidence>
<feature type="chain" id="PRO_5009298548" evidence="8">
    <location>
        <begin position="42"/>
        <end position="587"/>
    </location>
</feature>
<accession>A0A1H6LS13</accession>
<dbReference type="Gene3D" id="3.10.20.310">
    <property type="entry name" value="membrane protein fhac"/>
    <property type="match status" value="1"/>
</dbReference>
<reference evidence="12 13" key="1">
    <citation type="submission" date="2016-10" db="EMBL/GenBank/DDBJ databases">
        <authorList>
            <person name="de Groot N.N."/>
        </authorList>
    </citation>
    <scope>NUCLEOTIDE SEQUENCE [LARGE SCALE GENOMIC DNA]</scope>
    <source>
        <strain evidence="12 13">LMG 2158</strain>
    </source>
</reference>
<dbReference type="Proteomes" id="UP000182272">
    <property type="component" value="Chromosome I"/>
</dbReference>
<dbReference type="EMBL" id="LT629972">
    <property type="protein sequence ID" value="SEH91529.1"/>
    <property type="molecule type" value="Genomic_DNA"/>
</dbReference>
<evidence type="ECO:0000256" key="6">
    <source>
        <dbReference type="ARBA" id="ARBA00023136"/>
    </source>
</evidence>
<comment type="similarity">
    <text evidence="2">Belongs to the TPS (TC 1.B.20) family.</text>
</comment>
<dbReference type="Pfam" id="PF08479">
    <property type="entry name" value="POTRA_2"/>
    <property type="match status" value="1"/>
</dbReference>
<dbReference type="PANTHER" id="PTHR34597:SF3">
    <property type="entry name" value="OUTER MEMBRANE TRANSPORTER CDIB"/>
    <property type="match status" value="1"/>
</dbReference>
<dbReference type="Gene3D" id="2.40.160.50">
    <property type="entry name" value="membrane protein fhac: a member of the omp85/tpsb transporter family"/>
    <property type="match status" value="1"/>
</dbReference>
<dbReference type="GO" id="GO:0008320">
    <property type="term" value="F:protein transmembrane transporter activity"/>
    <property type="evidence" value="ECO:0007669"/>
    <property type="project" value="TreeGrafter"/>
</dbReference>